<dbReference type="InterPro" id="IPR033868">
    <property type="entry name" value="Xylanase_inhibitor_I-like"/>
</dbReference>
<dbReference type="PANTHER" id="PTHR47965">
    <property type="entry name" value="ASPARTYL PROTEASE-RELATED"/>
    <property type="match status" value="1"/>
</dbReference>
<protein>
    <submittedName>
        <fullName evidence="6">Basic 7S globulin 2-like</fullName>
    </submittedName>
</protein>
<reference evidence="5" key="1">
    <citation type="journal article" date="2015" name="Nat. Genet.">
        <title>The pineapple genome and the evolution of CAM photosynthesis.</title>
        <authorList>
            <person name="Ming R."/>
            <person name="VanBuren R."/>
            <person name="Wai C.M."/>
            <person name="Tang H."/>
            <person name="Schatz M.C."/>
            <person name="Bowers J.E."/>
            <person name="Lyons E."/>
            <person name="Wang M.L."/>
            <person name="Chen J."/>
            <person name="Biggers E."/>
            <person name="Zhang J."/>
            <person name="Huang L."/>
            <person name="Zhang L."/>
            <person name="Miao W."/>
            <person name="Zhang J."/>
            <person name="Ye Z."/>
            <person name="Miao C."/>
            <person name="Lin Z."/>
            <person name="Wang H."/>
            <person name="Zhou H."/>
            <person name="Yim W.C."/>
            <person name="Priest H.D."/>
            <person name="Zheng C."/>
            <person name="Woodhouse M."/>
            <person name="Edger P.P."/>
            <person name="Guyot R."/>
            <person name="Guo H.B."/>
            <person name="Guo H."/>
            <person name="Zheng G."/>
            <person name="Singh R."/>
            <person name="Sharma A."/>
            <person name="Min X."/>
            <person name="Zheng Y."/>
            <person name="Lee H."/>
            <person name="Gurtowski J."/>
            <person name="Sedlazeck F.J."/>
            <person name="Harkess A."/>
            <person name="McKain M.R."/>
            <person name="Liao Z."/>
            <person name="Fang J."/>
            <person name="Liu J."/>
            <person name="Zhang X."/>
            <person name="Zhang Q."/>
            <person name="Hu W."/>
            <person name="Qin Y."/>
            <person name="Wang K."/>
            <person name="Chen L.Y."/>
            <person name="Shirley N."/>
            <person name="Lin Y.R."/>
            <person name="Liu L.Y."/>
            <person name="Hernandez A.G."/>
            <person name="Wright C.L."/>
            <person name="Bulone V."/>
            <person name="Tuskan G.A."/>
            <person name="Heath K."/>
            <person name="Zee F."/>
            <person name="Moore P.H."/>
            <person name="Sunkar R."/>
            <person name="Leebens-Mack J.H."/>
            <person name="Mockler T."/>
            <person name="Bennetzen J.L."/>
            <person name="Freeling M."/>
            <person name="Sankoff D."/>
            <person name="Paterson A.H."/>
            <person name="Zhu X."/>
            <person name="Yang X."/>
            <person name="Smith J.A."/>
            <person name="Cushman J.C."/>
            <person name="Paull R.E."/>
            <person name="Yu Q."/>
        </authorList>
    </citation>
    <scope>NUCLEOTIDE SEQUENCE [LARGE SCALE GENOMIC DNA]</scope>
    <source>
        <strain evidence="5">cv. F153</strain>
    </source>
</reference>
<feature type="chain" id="PRO_5028095056" evidence="3">
    <location>
        <begin position="29"/>
        <end position="422"/>
    </location>
</feature>
<dbReference type="GO" id="GO:0006508">
    <property type="term" value="P:proteolysis"/>
    <property type="evidence" value="ECO:0007669"/>
    <property type="project" value="InterPro"/>
</dbReference>
<name>A0A6P5EXJ0_ANACO</name>
<dbReference type="SUPFAM" id="SSF50630">
    <property type="entry name" value="Acid proteases"/>
    <property type="match status" value="1"/>
</dbReference>
<keyword evidence="5" id="KW-1185">Reference proteome</keyword>
<proteinExistence type="inferred from homology"/>
<comment type="similarity">
    <text evidence="1">Belongs to the peptidase A1 family.</text>
</comment>
<organism evidence="5 6">
    <name type="scientific">Ananas comosus</name>
    <name type="common">Pineapple</name>
    <name type="synonym">Ananas ananas</name>
    <dbReference type="NCBI Taxonomy" id="4615"/>
    <lineage>
        <taxon>Eukaryota</taxon>
        <taxon>Viridiplantae</taxon>
        <taxon>Streptophyta</taxon>
        <taxon>Embryophyta</taxon>
        <taxon>Tracheophyta</taxon>
        <taxon>Spermatophyta</taxon>
        <taxon>Magnoliopsida</taxon>
        <taxon>Liliopsida</taxon>
        <taxon>Poales</taxon>
        <taxon>Bromeliaceae</taxon>
        <taxon>Bromelioideae</taxon>
        <taxon>Ananas</taxon>
    </lineage>
</organism>
<feature type="signal peptide" evidence="3">
    <location>
        <begin position="1"/>
        <end position="28"/>
    </location>
</feature>
<gene>
    <name evidence="6" type="primary">LOC109708503</name>
</gene>
<accession>A0A6P5EXJ0</accession>
<dbReference type="Pfam" id="PF14541">
    <property type="entry name" value="TAXi_C"/>
    <property type="match status" value="1"/>
</dbReference>
<dbReference type="InterPro" id="IPR032799">
    <property type="entry name" value="TAXi_C"/>
</dbReference>
<evidence type="ECO:0000313" key="5">
    <source>
        <dbReference type="Proteomes" id="UP000515123"/>
    </source>
</evidence>
<dbReference type="Pfam" id="PF14543">
    <property type="entry name" value="TAXi_N"/>
    <property type="match status" value="1"/>
</dbReference>
<dbReference type="GeneID" id="109708503"/>
<reference evidence="6" key="2">
    <citation type="submission" date="2025-08" db="UniProtKB">
        <authorList>
            <consortium name="RefSeq"/>
        </authorList>
    </citation>
    <scope>IDENTIFICATION</scope>
    <source>
        <tissue evidence="6">Leaf</tissue>
    </source>
</reference>
<sequence>MAKTLFLILPHILYLITIDVSFCTLTASSPPPYKALVSPITKDPTTSLYTIPIDNRRPSVVDLAGPLIWSLCAPDHPTVACGSKTCAAAAEFRPPNCSSNTSRPPSDLYKPHCNCTAYPVNPVTRLCAPADLTLTTVTANATDGKNPKYSIAFSDFVSSCSIKSLLQSLPASASGVVGLGRSELSLPQQLSTEAKYANKFALCLPGGGIGVAFFGSGPFYLLPPILPAISDNLQYTPLIKNPTNPGYYIDVEHIAIALKQVPFPPDALALDKRGNGGVALSTVKPYTALRSDIYEPFLKAYGAATTGIQRMPATEPFDLCFNSSALASTRLGYGVPEIDVMLKGGKNWTVFGANSMQQVGAETACLAFVDGGAAAAAAVVIGGFQMEDNFLLFDAENSKLGYSSLLFGRMTTCANFNFTYGV</sequence>
<dbReference type="Gene3D" id="2.40.70.10">
    <property type="entry name" value="Acid Proteases"/>
    <property type="match status" value="2"/>
</dbReference>
<dbReference type="PROSITE" id="PS51767">
    <property type="entry name" value="PEPTIDASE_A1"/>
    <property type="match status" value="1"/>
</dbReference>
<evidence type="ECO:0000259" key="4">
    <source>
        <dbReference type="PROSITE" id="PS51767"/>
    </source>
</evidence>
<evidence type="ECO:0000256" key="3">
    <source>
        <dbReference type="SAM" id="SignalP"/>
    </source>
</evidence>
<dbReference type="PANTHER" id="PTHR47965:SF63">
    <property type="entry name" value="OS01G0937200 PROTEIN"/>
    <property type="match status" value="1"/>
</dbReference>
<evidence type="ECO:0000313" key="6">
    <source>
        <dbReference type="RefSeq" id="XP_020085865.1"/>
    </source>
</evidence>
<keyword evidence="2 3" id="KW-0732">Signal</keyword>
<dbReference type="OrthoDB" id="1258937at2759"/>
<dbReference type="InterPro" id="IPR033121">
    <property type="entry name" value="PEPTIDASE_A1"/>
</dbReference>
<dbReference type="CDD" id="cd05489">
    <property type="entry name" value="xylanase_inhibitor_I_like"/>
    <property type="match status" value="1"/>
</dbReference>
<dbReference type="Gramene" id="Aco002410.1.mrna1">
    <property type="protein sequence ID" value="Aco002410.1.mrna1.cds1"/>
    <property type="gene ID" value="Aco002410.1.path1"/>
</dbReference>
<evidence type="ECO:0000256" key="2">
    <source>
        <dbReference type="ARBA" id="ARBA00022729"/>
    </source>
</evidence>
<dbReference type="RefSeq" id="XP_020085865.1">
    <property type="nucleotide sequence ID" value="XM_020230276.1"/>
</dbReference>
<dbReference type="GO" id="GO:0004190">
    <property type="term" value="F:aspartic-type endopeptidase activity"/>
    <property type="evidence" value="ECO:0007669"/>
    <property type="project" value="InterPro"/>
</dbReference>
<evidence type="ECO:0000256" key="1">
    <source>
        <dbReference type="ARBA" id="ARBA00007447"/>
    </source>
</evidence>
<feature type="domain" description="Peptidase A1" evidence="4">
    <location>
        <begin position="45"/>
        <end position="403"/>
    </location>
</feature>
<dbReference type="InterPro" id="IPR021109">
    <property type="entry name" value="Peptidase_aspartic_dom_sf"/>
</dbReference>
<dbReference type="AlphaFoldDB" id="A0A6P5EXJ0"/>
<dbReference type="InterPro" id="IPR001461">
    <property type="entry name" value="Aspartic_peptidase_A1"/>
</dbReference>
<dbReference type="InterPro" id="IPR032861">
    <property type="entry name" value="TAXi_N"/>
</dbReference>
<dbReference type="Proteomes" id="UP000515123">
    <property type="component" value="Linkage group 4"/>
</dbReference>